<accession>A0A427YTL7</accession>
<feature type="region of interest" description="Disordered" evidence="1">
    <location>
        <begin position="73"/>
        <end position="129"/>
    </location>
</feature>
<feature type="compositionally biased region" description="Basic residues" evidence="1">
    <location>
        <begin position="148"/>
        <end position="161"/>
    </location>
</feature>
<dbReference type="STRING" id="1890683.A0A427YTL7"/>
<feature type="region of interest" description="Disordered" evidence="1">
    <location>
        <begin position="307"/>
        <end position="355"/>
    </location>
</feature>
<feature type="compositionally biased region" description="Low complexity" evidence="1">
    <location>
        <begin position="311"/>
        <end position="320"/>
    </location>
</feature>
<dbReference type="EMBL" id="RSCD01000002">
    <property type="protein sequence ID" value="RSH94484.1"/>
    <property type="molecule type" value="Genomic_DNA"/>
</dbReference>
<feature type="compositionally biased region" description="Polar residues" evidence="1">
    <location>
        <begin position="185"/>
        <end position="194"/>
    </location>
</feature>
<sequence length="452" mass="47901">MRTTDSDPPTPPSLSALLEQLDAVVLGDDTSSRRTSNASNGHPQSGDGVVRCGMSSESEYEVVYRPATALLGSAGEGWTSRPANARPSNSSRSGRGKKQSAKGIDPSAASGSDTNARPRQPETGIAGVAGSSAAGAGALALAGADAGKKKKTRRSGRKARRRLDNGQMREAAAVEDELCLEPGPETSSSSNGASTWRERSSPSDLDDGDEYSEDGASRFLDGSGSGEDEEDEDEVDAMSDLGSVSSESSDVTTTSASTMSREEARSAIDSFLSQTASFTSDKANKLLLWQALCLEFGLVQQSDELPDLPDLPHLPSVRPSRSPHRRTPSDTSRSRSATPTPSCPGTPVAPSSLPGLPQSLTQAMRILKTQAHVNLADYFDARSGDAVPNDISGQTDSRWNDYSSLVFPSTAAMQRYTMKHKRFIDLGTVKAEWLQPLLKDFGFKRSRGAASH</sequence>
<feature type="compositionally biased region" description="Acidic residues" evidence="1">
    <location>
        <begin position="204"/>
        <end position="213"/>
    </location>
</feature>
<gene>
    <name evidence="2" type="ORF">EHS25_004287</name>
</gene>
<evidence type="ECO:0000256" key="1">
    <source>
        <dbReference type="SAM" id="MobiDB-lite"/>
    </source>
</evidence>
<dbReference type="Proteomes" id="UP000279259">
    <property type="component" value="Unassembled WGS sequence"/>
</dbReference>
<name>A0A427YTL7_9TREE</name>
<proteinExistence type="predicted"/>
<feature type="compositionally biased region" description="Polar residues" evidence="1">
    <location>
        <begin position="33"/>
        <end position="43"/>
    </location>
</feature>
<evidence type="ECO:0000313" key="2">
    <source>
        <dbReference type="EMBL" id="RSH94484.1"/>
    </source>
</evidence>
<comment type="caution">
    <text evidence="2">The sequence shown here is derived from an EMBL/GenBank/DDBJ whole genome shotgun (WGS) entry which is preliminary data.</text>
</comment>
<dbReference type="AlphaFoldDB" id="A0A427YTL7"/>
<feature type="region of interest" description="Disordered" evidence="1">
    <location>
        <begin position="141"/>
        <end position="264"/>
    </location>
</feature>
<reference evidence="2 3" key="1">
    <citation type="submission" date="2018-11" db="EMBL/GenBank/DDBJ databases">
        <title>Genome sequence of Saitozyma podzolica DSM 27192.</title>
        <authorList>
            <person name="Aliyu H."/>
            <person name="Gorte O."/>
            <person name="Ochsenreither K."/>
        </authorList>
    </citation>
    <scope>NUCLEOTIDE SEQUENCE [LARGE SCALE GENOMIC DNA]</scope>
    <source>
        <strain evidence="2 3">DSM 27192</strain>
    </source>
</reference>
<evidence type="ECO:0000313" key="3">
    <source>
        <dbReference type="Proteomes" id="UP000279259"/>
    </source>
</evidence>
<keyword evidence="3" id="KW-1185">Reference proteome</keyword>
<protein>
    <submittedName>
        <fullName evidence="2">Uncharacterized protein</fullName>
    </submittedName>
</protein>
<feature type="compositionally biased region" description="Low complexity" evidence="1">
    <location>
        <begin position="238"/>
        <end position="259"/>
    </location>
</feature>
<feature type="region of interest" description="Disordered" evidence="1">
    <location>
        <begin position="26"/>
        <end position="53"/>
    </location>
</feature>
<feature type="compositionally biased region" description="Low complexity" evidence="1">
    <location>
        <begin position="329"/>
        <end position="340"/>
    </location>
</feature>
<dbReference type="OrthoDB" id="2596481at2759"/>
<organism evidence="2 3">
    <name type="scientific">Saitozyma podzolica</name>
    <dbReference type="NCBI Taxonomy" id="1890683"/>
    <lineage>
        <taxon>Eukaryota</taxon>
        <taxon>Fungi</taxon>
        <taxon>Dikarya</taxon>
        <taxon>Basidiomycota</taxon>
        <taxon>Agaricomycotina</taxon>
        <taxon>Tremellomycetes</taxon>
        <taxon>Tremellales</taxon>
        <taxon>Trimorphomycetaceae</taxon>
        <taxon>Saitozyma</taxon>
    </lineage>
</organism>
<feature type="compositionally biased region" description="Acidic residues" evidence="1">
    <location>
        <begin position="226"/>
        <end position="237"/>
    </location>
</feature>